<evidence type="ECO:0000313" key="4">
    <source>
        <dbReference type="Proteomes" id="UP001296104"/>
    </source>
</evidence>
<accession>A0AAI8Z1J1</accession>
<organism evidence="3 4">
    <name type="scientific">Lecanosticta acicola</name>
    <dbReference type="NCBI Taxonomy" id="111012"/>
    <lineage>
        <taxon>Eukaryota</taxon>
        <taxon>Fungi</taxon>
        <taxon>Dikarya</taxon>
        <taxon>Ascomycota</taxon>
        <taxon>Pezizomycotina</taxon>
        <taxon>Dothideomycetes</taxon>
        <taxon>Dothideomycetidae</taxon>
        <taxon>Mycosphaerellales</taxon>
        <taxon>Mycosphaerellaceae</taxon>
        <taxon>Lecanosticta</taxon>
    </lineage>
</organism>
<evidence type="ECO:0000256" key="1">
    <source>
        <dbReference type="SAM" id="SignalP"/>
    </source>
</evidence>
<reference evidence="3" key="1">
    <citation type="submission" date="2023-11" db="EMBL/GenBank/DDBJ databases">
        <authorList>
            <person name="Alioto T."/>
            <person name="Alioto T."/>
            <person name="Gomez Garrido J."/>
        </authorList>
    </citation>
    <scope>NUCLEOTIDE SEQUENCE</scope>
</reference>
<feature type="signal peptide" evidence="1">
    <location>
        <begin position="1"/>
        <end position="15"/>
    </location>
</feature>
<name>A0AAI8Z1J1_9PEZI</name>
<dbReference type="AlphaFoldDB" id="A0AAI8Z1J1"/>
<feature type="domain" description="DUF7888" evidence="2">
    <location>
        <begin position="148"/>
        <end position="223"/>
    </location>
</feature>
<sequence length="254" mass="26204">MQFAVTFALMGLAAAAPLADSGDFIGLGPGKPINERSPEDVIGVGPGQPINNKRSPEDVIGVGPGQPINNKRSPEDVIGVGPGGPINERDALDKRVIGPGAAAVLGGVVSGIVAPAITRWANRIFGIQTPKATKRTDSKTTDISGNVNIAENVTWDEIRAAFLDGITAEIYKDASANETAVCVGVPYNISDATKVDDSATVDFSVNGQDAIFDCFVLAPGVTFSVAPENATESNVEIIAPVPIELNAEGKLITA</sequence>
<dbReference type="EMBL" id="CAVMBE010000042">
    <property type="protein sequence ID" value="CAK4030930.1"/>
    <property type="molecule type" value="Genomic_DNA"/>
</dbReference>
<protein>
    <recommendedName>
        <fullName evidence="2">DUF7888 domain-containing protein</fullName>
    </recommendedName>
</protein>
<evidence type="ECO:0000259" key="2">
    <source>
        <dbReference type="Pfam" id="PF25411"/>
    </source>
</evidence>
<feature type="chain" id="PRO_5042573446" description="DUF7888 domain-containing protein" evidence="1">
    <location>
        <begin position="16"/>
        <end position="254"/>
    </location>
</feature>
<evidence type="ECO:0000313" key="3">
    <source>
        <dbReference type="EMBL" id="CAK4030930.1"/>
    </source>
</evidence>
<dbReference type="Proteomes" id="UP001296104">
    <property type="component" value="Unassembled WGS sequence"/>
</dbReference>
<comment type="caution">
    <text evidence="3">The sequence shown here is derived from an EMBL/GenBank/DDBJ whole genome shotgun (WGS) entry which is preliminary data.</text>
</comment>
<dbReference type="Pfam" id="PF25411">
    <property type="entry name" value="DUF7888"/>
    <property type="match status" value="1"/>
</dbReference>
<proteinExistence type="predicted"/>
<keyword evidence="4" id="KW-1185">Reference proteome</keyword>
<gene>
    <name evidence="3" type="ORF">LECACI_7A006088</name>
</gene>
<dbReference type="InterPro" id="IPR057210">
    <property type="entry name" value="DUF7888"/>
</dbReference>
<keyword evidence="1" id="KW-0732">Signal</keyword>